<dbReference type="OrthoDB" id="7548730at2759"/>
<evidence type="ECO:0000256" key="1">
    <source>
        <dbReference type="SAM" id="MobiDB-lite"/>
    </source>
</evidence>
<evidence type="ECO:0000259" key="2">
    <source>
        <dbReference type="Pfam" id="PF14214"/>
    </source>
</evidence>
<dbReference type="Pfam" id="PF14214">
    <property type="entry name" value="Helitron_like_N"/>
    <property type="match status" value="1"/>
</dbReference>
<dbReference type="Proteomes" id="UP000504618">
    <property type="component" value="Unplaced"/>
</dbReference>
<evidence type="ECO:0000313" key="3">
    <source>
        <dbReference type="Proteomes" id="UP000504618"/>
    </source>
</evidence>
<feature type="domain" description="Helitron helicase-like" evidence="2">
    <location>
        <begin position="32"/>
        <end position="192"/>
    </location>
</feature>
<dbReference type="AlphaFoldDB" id="A0A6J1R988"/>
<proteinExistence type="predicted"/>
<protein>
    <submittedName>
        <fullName evidence="4">Uncharacterized protein LOC112467279</fullName>
    </submittedName>
</protein>
<dbReference type="InterPro" id="IPR025476">
    <property type="entry name" value="Helitron_helicase-like"/>
</dbReference>
<evidence type="ECO:0000313" key="4">
    <source>
        <dbReference type="RefSeq" id="XP_024891594.1"/>
    </source>
</evidence>
<reference evidence="4" key="1">
    <citation type="submission" date="2025-08" db="UniProtKB">
        <authorList>
            <consortium name="RefSeq"/>
        </authorList>
    </citation>
    <scope>IDENTIFICATION</scope>
    <source>
        <tissue evidence="4">Whole body</tissue>
    </source>
</reference>
<organism evidence="3 4">
    <name type="scientific">Temnothorax curvispinosus</name>
    <dbReference type="NCBI Taxonomy" id="300111"/>
    <lineage>
        <taxon>Eukaryota</taxon>
        <taxon>Metazoa</taxon>
        <taxon>Ecdysozoa</taxon>
        <taxon>Arthropoda</taxon>
        <taxon>Hexapoda</taxon>
        <taxon>Insecta</taxon>
        <taxon>Pterygota</taxon>
        <taxon>Neoptera</taxon>
        <taxon>Endopterygota</taxon>
        <taxon>Hymenoptera</taxon>
        <taxon>Apocrita</taxon>
        <taxon>Aculeata</taxon>
        <taxon>Formicoidea</taxon>
        <taxon>Formicidae</taxon>
        <taxon>Myrmicinae</taxon>
        <taxon>Temnothorax</taxon>
    </lineage>
</organism>
<keyword evidence="3" id="KW-1185">Reference proteome</keyword>
<feature type="compositionally biased region" description="Basic and acidic residues" evidence="1">
    <location>
        <begin position="74"/>
        <end position="87"/>
    </location>
</feature>
<gene>
    <name evidence="4" type="primary">LOC112467279</name>
</gene>
<dbReference type="GeneID" id="112467279"/>
<sequence>MNATTPLYQGYKRFQMTSSAYLLAPRKDVSHVKMTGNVRCYVRVAAYMKTEANRLTYRNVTQLKIRAELSSGVRDHLDTQEQTEGRKAGIPVRVPSSVRGSPKTMQERYQAARSRVRKFEKPDRFLTMTGTPQSPSRKETFVGGQVDARPALAAKIFNLDVKELRRDLRQKKRFGKHRAYVGVREFQKRGVPPLPLLARLGAEKKPRPEKRRDKMVWTEIPAEERSPELTARVLRPRCHGSCSDRSRRYPCQGKDGKCTKGYPKNVRKETEATETGDLRYQRKTRGKKYRVRGKERTTRGVVSSSLYLLRNDARHRTLEICSAVKSVDDFDKYIHKGFACAARKVQTKDGTRLRKRDKVNAVMDASDVGTPEARWRLNGHERFMKSPTVRRLAVPLPTRQRIYFKEGTEEQAAQSAQKRDTTLTAWFNVTQDDERTRPFVDAERASHMVYEKKEANGKKEQKRSVPDSIQ</sequence>
<name>A0A6J1R988_9HYME</name>
<accession>A0A6J1R988</accession>
<feature type="region of interest" description="Disordered" evidence="1">
    <location>
        <begin position="74"/>
        <end position="105"/>
    </location>
</feature>
<dbReference type="RefSeq" id="XP_024891594.1">
    <property type="nucleotide sequence ID" value="XM_025035826.1"/>
</dbReference>
<feature type="region of interest" description="Disordered" evidence="1">
    <location>
        <begin position="434"/>
        <end position="470"/>
    </location>
</feature>